<accession>B9SCE1</accession>
<evidence type="ECO:0000313" key="4">
    <source>
        <dbReference type="Proteomes" id="UP000008311"/>
    </source>
</evidence>
<dbReference type="InterPro" id="IPR039609">
    <property type="entry name" value="VQ_15/22"/>
</dbReference>
<dbReference type="InParanoid" id="B9SCE1"/>
<reference evidence="4" key="1">
    <citation type="journal article" date="2010" name="Nat. Biotechnol.">
        <title>Draft genome sequence of the oilseed species Ricinus communis.</title>
        <authorList>
            <person name="Chan A.P."/>
            <person name="Crabtree J."/>
            <person name="Zhao Q."/>
            <person name="Lorenzi H."/>
            <person name="Orvis J."/>
            <person name="Puiu D."/>
            <person name="Melake-Berhan A."/>
            <person name="Jones K.M."/>
            <person name="Redman J."/>
            <person name="Chen G."/>
            <person name="Cahoon E.B."/>
            <person name="Gedil M."/>
            <person name="Stanke M."/>
            <person name="Haas B.J."/>
            <person name="Wortman J.R."/>
            <person name="Fraser-Liggett C.M."/>
            <person name="Ravel J."/>
            <person name="Rabinowicz P.D."/>
        </authorList>
    </citation>
    <scope>NUCLEOTIDE SEQUENCE [LARGE SCALE GENOMIC DNA]</scope>
    <source>
        <strain evidence="4">cv. Hale</strain>
    </source>
</reference>
<dbReference type="KEGG" id="rcu:8289507"/>
<protein>
    <recommendedName>
        <fullName evidence="2">VQ domain-containing protein</fullName>
    </recommendedName>
</protein>
<name>B9SCE1_RICCO</name>
<dbReference type="InterPro" id="IPR008889">
    <property type="entry name" value="VQ"/>
</dbReference>
<feature type="domain" description="VQ" evidence="2">
    <location>
        <begin position="95"/>
        <end position="116"/>
    </location>
</feature>
<evidence type="ECO:0000259" key="2">
    <source>
        <dbReference type="Pfam" id="PF05678"/>
    </source>
</evidence>
<dbReference type="EMBL" id="EQ973920">
    <property type="protein sequence ID" value="EEF38746.1"/>
    <property type="molecule type" value="Genomic_DNA"/>
</dbReference>
<dbReference type="PANTHER" id="PTHR33179">
    <property type="entry name" value="VQ MOTIF-CONTAINING PROTEIN"/>
    <property type="match status" value="1"/>
</dbReference>
<dbReference type="OrthoDB" id="1726347at2759"/>
<keyword evidence="4" id="KW-1185">Reference proteome</keyword>
<gene>
    <name evidence="3" type="ORF">RCOM_0894010</name>
</gene>
<dbReference type="STRING" id="3988.B9SCE1"/>
<feature type="region of interest" description="Disordered" evidence="1">
    <location>
        <begin position="64"/>
        <end position="91"/>
    </location>
</feature>
<evidence type="ECO:0000256" key="1">
    <source>
        <dbReference type="SAM" id="MobiDB-lite"/>
    </source>
</evidence>
<feature type="compositionally biased region" description="Basic residues" evidence="1">
    <location>
        <begin position="81"/>
        <end position="90"/>
    </location>
</feature>
<dbReference type="Pfam" id="PF05678">
    <property type="entry name" value="VQ"/>
    <property type="match status" value="1"/>
</dbReference>
<dbReference type="eggNOG" id="ENOG502S40B">
    <property type="taxonomic scope" value="Eukaryota"/>
</dbReference>
<sequence length="241" mass="26667">MSDTVTPSSTEWFHPFYDQTIHGQVVSSSSCFGFGFSSDSTMVTATTTSSSCASDSLLSSPSCSTTANGGQLTPKGVVSKPIRRRSRASKKTPITLLNANTSNFRTLVQQFTGCSSRPTSFGNQKGPINLNFRLGSVQNHNSIETTAMAPYSNSCSYNEYYQMQQQGQQHHHLQLEHQQQQYTVPFEDVYNLPSAAGDDNETAAASRSILEMADEHFMDDFSLHELAKEAFFDEDVNDEYF</sequence>
<proteinExistence type="predicted"/>
<dbReference type="PANTHER" id="PTHR33179:SF39">
    <property type="entry name" value="VQ MOTIF PROTEIN"/>
    <property type="match status" value="1"/>
</dbReference>
<organism evidence="3 4">
    <name type="scientific">Ricinus communis</name>
    <name type="common">Castor bean</name>
    <dbReference type="NCBI Taxonomy" id="3988"/>
    <lineage>
        <taxon>Eukaryota</taxon>
        <taxon>Viridiplantae</taxon>
        <taxon>Streptophyta</taxon>
        <taxon>Embryophyta</taxon>
        <taxon>Tracheophyta</taxon>
        <taxon>Spermatophyta</taxon>
        <taxon>Magnoliopsida</taxon>
        <taxon>eudicotyledons</taxon>
        <taxon>Gunneridae</taxon>
        <taxon>Pentapetalae</taxon>
        <taxon>rosids</taxon>
        <taxon>fabids</taxon>
        <taxon>Malpighiales</taxon>
        <taxon>Euphorbiaceae</taxon>
        <taxon>Acalyphoideae</taxon>
        <taxon>Acalypheae</taxon>
        <taxon>Ricinus</taxon>
    </lineage>
</organism>
<dbReference type="AlphaFoldDB" id="B9SCE1"/>
<dbReference type="Proteomes" id="UP000008311">
    <property type="component" value="Unassembled WGS sequence"/>
</dbReference>
<evidence type="ECO:0000313" key="3">
    <source>
        <dbReference type="EMBL" id="EEF38746.1"/>
    </source>
</evidence>